<dbReference type="Pfam" id="PF02881">
    <property type="entry name" value="SRP54_N"/>
    <property type="match status" value="1"/>
</dbReference>
<dbReference type="InterPro" id="IPR036225">
    <property type="entry name" value="SRP/SRP_N"/>
</dbReference>
<evidence type="ECO:0000256" key="6">
    <source>
        <dbReference type="ARBA" id="ARBA00023136"/>
    </source>
</evidence>
<dbReference type="SUPFAM" id="SSF52540">
    <property type="entry name" value="P-loop containing nucleoside triphosphate hydrolases"/>
    <property type="match status" value="1"/>
</dbReference>
<dbReference type="GO" id="GO:0005785">
    <property type="term" value="C:signal recognition particle receptor complex"/>
    <property type="evidence" value="ECO:0007669"/>
    <property type="project" value="InterPro"/>
</dbReference>
<dbReference type="InterPro" id="IPR007222">
    <property type="entry name" value="Sig_recog_particle_rcpt_asu_N"/>
</dbReference>
<dbReference type="Proteomes" id="UP000077671">
    <property type="component" value="Unassembled WGS sequence"/>
</dbReference>
<keyword evidence="5" id="KW-0342">GTP-binding</keyword>
<dbReference type="CDD" id="cd14826">
    <property type="entry name" value="SR_alpha_SRX"/>
    <property type="match status" value="1"/>
</dbReference>
<feature type="region of interest" description="Disordered" evidence="8">
    <location>
        <begin position="304"/>
        <end position="344"/>
    </location>
</feature>
<feature type="region of interest" description="Disordered" evidence="8">
    <location>
        <begin position="142"/>
        <end position="179"/>
    </location>
</feature>
<evidence type="ECO:0000313" key="10">
    <source>
        <dbReference type="EMBL" id="CAD6907872.1"/>
    </source>
</evidence>
<feature type="domain" description="SRP54-type proteins GTP-binding" evidence="9">
    <location>
        <begin position="702"/>
        <end position="715"/>
    </location>
</feature>
<dbReference type="AlphaFoldDB" id="A0A177ULN0"/>
<feature type="region of interest" description="Disordered" evidence="8">
    <location>
        <begin position="194"/>
        <end position="261"/>
    </location>
</feature>
<accession>A0A177ULN0</accession>
<keyword evidence="13" id="KW-1185">Reference proteome</keyword>
<evidence type="ECO:0000256" key="2">
    <source>
        <dbReference type="ARBA" id="ARBA00008531"/>
    </source>
</evidence>
<keyword evidence="6" id="KW-0472">Membrane</keyword>
<gene>
    <name evidence="11" type="ORF">A4X03_0g1994</name>
    <name evidence="10" type="ORF">JKIAZH3_G1999</name>
</gene>
<dbReference type="GO" id="GO:0006886">
    <property type="term" value="P:intracellular protein transport"/>
    <property type="evidence" value="ECO:0007669"/>
    <property type="project" value="InterPro"/>
</dbReference>
<evidence type="ECO:0000313" key="12">
    <source>
        <dbReference type="Proteomes" id="UP000077671"/>
    </source>
</evidence>
<comment type="similarity">
    <text evidence="2">Belongs to the GTP-binding SRP family.</text>
</comment>
<reference evidence="11" key="1">
    <citation type="submission" date="2016-04" db="EMBL/GenBank/DDBJ databases">
        <authorList>
            <person name="Nguyen H.D."/>
            <person name="Kesanakurti P."/>
            <person name="Cullis J."/>
            <person name="Levesque C.A."/>
            <person name="Hambleton S."/>
        </authorList>
    </citation>
    <scope>NUCLEOTIDE SEQUENCE</scope>
    <source>
        <strain evidence="11">DAOMC 238032</strain>
    </source>
</reference>
<evidence type="ECO:0000256" key="7">
    <source>
        <dbReference type="ARBA" id="ARBA00023170"/>
    </source>
</evidence>
<feature type="compositionally biased region" description="Acidic residues" evidence="8">
    <location>
        <begin position="320"/>
        <end position="334"/>
    </location>
</feature>
<dbReference type="GO" id="GO:0003924">
    <property type="term" value="F:GTPase activity"/>
    <property type="evidence" value="ECO:0007669"/>
    <property type="project" value="InterPro"/>
</dbReference>
<dbReference type="SUPFAM" id="SSF47364">
    <property type="entry name" value="Domain of the SRP/SRP receptor G-proteins"/>
    <property type="match status" value="1"/>
</dbReference>
<dbReference type="Pfam" id="PF04086">
    <property type="entry name" value="SRP-alpha_N"/>
    <property type="match status" value="1"/>
</dbReference>
<dbReference type="Pfam" id="PF00448">
    <property type="entry name" value="SRP54"/>
    <property type="match status" value="2"/>
</dbReference>
<dbReference type="PROSITE" id="PS00300">
    <property type="entry name" value="SRP54"/>
    <property type="match status" value="1"/>
</dbReference>
<dbReference type="Gene3D" id="3.30.450.60">
    <property type="match status" value="1"/>
</dbReference>
<protein>
    <recommendedName>
        <fullName evidence="9">SRP54-type proteins GTP-binding domain-containing protein</fullName>
    </recommendedName>
</protein>
<name>A0A177ULN0_9BASI</name>
<dbReference type="InterPro" id="IPR042101">
    <property type="entry name" value="SRP54_N_sf"/>
</dbReference>
<dbReference type="Gene3D" id="1.20.120.140">
    <property type="entry name" value="Signal recognition particle SRP54, nucleotide-binding domain"/>
    <property type="match status" value="1"/>
</dbReference>
<dbReference type="SUPFAM" id="SSF64356">
    <property type="entry name" value="SNARE-like"/>
    <property type="match status" value="1"/>
</dbReference>
<dbReference type="PANTHER" id="PTHR43134">
    <property type="entry name" value="SIGNAL RECOGNITION PARTICLE RECEPTOR SUBUNIT ALPHA"/>
    <property type="match status" value="1"/>
</dbReference>
<evidence type="ECO:0000256" key="1">
    <source>
        <dbReference type="ARBA" id="ARBA00004397"/>
    </source>
</evidence>
<dbReference type="CDD" id="cd17876">
    <property type="entry name" value="SRalpha_C"/>
    <property type="match status" value="1"/>
</dbReference>
<feature type="compositionally biased region" description="Low complexity" evidence="8">
    <location>
        <begin position="361"/>
        <end position="378"/>
    </location>
</feature>
<evidence type="ECO:0000256" key="8">
    <source>
        <dbReference type="SAM" id="MobiDB-lite"/>
    </source>
</evidence>
<dbReference type="InterPro" id="IPR000897">
    <property type="entry name" value="SRP54_GTPase_dom"/>
</dbReference>
<keyword evidence="7" id="KW-0675">Receptor</keyword>
<dbReference type="InterPro" id="IPR011012">
    <property type="entry name" value="Longin-like_dom_sf"/>
</dbReference>
<feature type="region of interest" description="Disordered" evidence="8">
    <location>
        <begin position="361"/>
        <end position="382"/>
    </location>
</feature>
<evidence type="ECO:0000256" key="3">
    <source>
        <dbReference type="ARBA" id="ARBA00022741"/>
    </source>
</evidence>
<evidence type="ECO:0000313" key="13">
    <source>
        <dbReference type="Proteomes" id="UP000836402"/>
    </source>
</evidence>
<dbReference type="PANTHER" id="PTHR43134:SF1">
    <property type="entry name" value="SIGNAL RECOGNITION PARTICLE RECEPTOR SUBUNIT ALPHA"/>
    <property type="match status" value="1"/>
</dbReference>
<dbReference type="Gene3D" id="3.40.50.300">
    <property type="entry name" value="P-loop containing nucleotide triphosphate hydrolases"/>
    <property type="match status" value="1"/>
</dbReference>
<evidence type="ECO:0000313" key="11">
    <source>
        <dbReference type="EMBL" id="KAE8263017.1"/>
    </source>
</evidence>
<reference evidence="10" key="3">
    <citation type="submission" date="2020-10" db="EMBL/GenBank/DDBJ databases">
        <authorList>
            <person name="Sedaghatjoo S."/>
        </authorList>
    </citation>
    <scope>NUCLEOTIDE SEQUENCE</scope>
    <source>
        <strain evidence="10">AZH3</strain>
    </source>
</reference>
<dbReference type="FunFam" id="3.40.50.300:FF:000188">
    <property type="entry name" value="signal recognition particle receptor subunit alpha"/>
    <property type="match status" value="1"/>
</dbReference>
<dbReference type="GO" id="GO:0006614">
    <property type="term" value="P:SRP-dependent cotranslational protein targeting to membrane"/>
    <property type="evidence" value="ECO:0007669"/>
    <property type="project" value="InterPro"/>
</dbReference>
<keyword evidence="4" id="KW-0256">Endoplasmic reticulum</keyword>
<dbReference type="GO" id="GO:0005047">
    <property type="term" value="F:signal recognition particle binding"/>
    <property type="evidence" value="ECO:0007669"/>
    <property type="project" value="InterPro"/>
</dbReference>
<keyword evidence="3" id="KW-0547">Nucleotide-binding</keyword>
<dbReference type="EMBL" id="CAJHJG010000997">
    <property type="protein sequence ID" value="CAD6907872.1"/>
    <property type="molecule type" value="Genomic_DNA"/>
</dbReference>
<sequence>MLDHFTILARNGVVVWQHSVAASSSNHTAINALISSVFLEQRTGEHRFDKDAYTARWSFANDYDGLAFIVVYQRILQLTYIDQLLASVQEQFTALFGPLIKSILSPTHASAITSSLQSQFASALQSWNQIFLATLRSLERAHAHGKRQPASAIAPTSPSQAKQLPPPSPNGARSGTPTDSAEIAKNVEALKARLKNADIGGPGGGGRGKKGKKGGGGGKHAVDGSKNSTPGASGADTPNAPNGSGGKKKGAGKEMRKWGQDGSAISTTHAAELDFSTSTDTDAVRSDDVASRWVDERSLGVKASDGTYELADVDNAGENGNEDDDEEDEEDDDDGAGHGKGVTNGFSSKGGFLSRLAAASTSGSGGTSLFSRLTGSSRPLTESDLQPILDKMASHLQSKNVATDVASQLCSSVKQGLLGRQLGTFASTRNEVRKALEGAIEQILTPKSSTDILREISAKRLAARAAAMASAATSASASSGRAGALPLATTDAAAATDPYSICFVGVNGVGKSTNLAKVCFWLLQNDLRVLIAACDTFRSGAVEQLRTHVRNLGALRVGSRRVDGRNEDGSPIEGSRSNIELFEQGYGKDAAGIASLALTHARKNQFDVVLIDTAGRMQDNEPLMRALAKLVSVNKPDKIIFVGEALVGNEAVKQLKGFDRALKDYSGVSNPKGLDGMLLTKFDTIDDKVGTSLTATAVTGLPIFFVGVGQSYTDLRTLRVRHIVDALMRD</sequence>
<dbReference type="GO" id="GO:0005525">
    <property type="term" value="F:GTP binding"/>
    <property type="evidence" value="ECO:0007669"/>
    <property type="project" value="UniProtKB-KW"/>
</dbReference>
<evidence type="ECO:0000259" key="9">
    <source>
        <dbReference type="PROSITE" id="PS00300"/>
    </source>
</evidence>
<reference evidence="11" key="2">
    <citation type="journal article" date="2019" name="IMA Fungus">
        <title>Genome sequencing and comparison of five Tilletia species to identify candidate genes for the detection of regulated species infecting wheat.</title>
        <authorList>
            <person name="Nguyen H.D.T."/>
            <person name="Sultana T."/>
            <person name="Kesanakurti P."/>
            <person name="Hambleton S."/>
        </authorList>
    </citation>
    <scope>NUCLEOTIDE SEQUENCE</scope>
    <source>
        <strain evidence="11">DAOMC 238032</strain>
    </source>
</reference>
<comment type="subcellular location">
    <subcellularLocation>
        <location evidence="1">Endoplasmic reticulum membrane</location>
        <topology evidence="1">Peripheral membrane protein</topology>
        <orientation evidence="1">Cytoplasmic side</orientation>
    </subcellularLocation>
</comment>
<comment type="caution">
    <text evidence="11">The sequence shown here is derived from an EMBL/GenBank/DDBJ whole genome shotgun (WGS) entry which is preliminary data.</text>
</comment>
<dbReference type="InterPro" id="IPR013822">
    <property type="entry name" value="Signal_recog_particl_SRP54_hlx"/>
</dbReference>
<dbReference type="InterPro" id="IPR003593">
    <property type="entry name" value="AAA+_ATPase"/>
</dbReference>
<evidence type="ECO:0000256" key="5">
    <source>
        <dbReference type="ARBA" id="ARBA00023134"/>
    </source>
</evidence>
<dbReference type="Proteomes" id="UP000836402">
    <property type="component" value="Unassembled WGS sequence"/>
</dbReference>
<dbReference type="EMBL" id="LWDD02000180">
    <property type="protein sequence ID" value="KAE8263017.1"/>
    <property type="molecule type" value="Genomic_DNA"/>
</dbReference>
<dbReference type="SMART" id="SM00382">
    <property type="entry name" value="AAA"/>
    <property type="match status" value="1"/>
</dbReference>
<proteinExistence type="inferred from homology"/>
<evidence type="ECO:0000256" key="4">
    <source>
        <dbReference type="ARBA" id="ARBA00022824"/>
    </source>
</evidence>
<organism evidence="11 12">
    <name type="scientific">Tilletia caries</name>
    <name type="common">wheat bunt fungus</name>
    <dbReference type="NCBI Taxonomy" id="13290"/>
    <lineage>
        <taxon>Eukaryota</taxon>
        <taxon>Fungi</taxon>
        <taxon>Dikarya</taxon>
        <taxon>Basidiomycota</taxon>
        <taxon>Ustilaginomycotina</taxon>
        <taxon>Exobasidiomycetes</taxon>
        <taxon>Tilletiales</taxon>
        <taxon>Tilletiaceae</taxon>
        <taxon>Tilletia</taxon>
    </lineage>
</organism>
<dbReference type="SMART" id="SM00962">
    <property type="entry name" value="SRP54"/>
    <property type="match status" value="1"/>
</dbReference>
<dbReference type="InterPro" id="IPR027417">
    <property type="entry name" value="P-loop_NTPase"/>
</dbReference>